<dbReference type="PANTHER" id="PTHR43537:SF20">
    <property type="entry name" value="HTH-TYPE TRANSCRIPTIONAL REPRESSOR GLAR"/>
    <property type="match status" value="1"/>
</dbReference>
<dbReference type="GO" id="GO:0003677">
    <property type="term" value="F:DNA binding"/>
    <property type="evidence" value="ECO:0007669"/>
    <property type="project" value="UniProtKB-KW"/>
</dbReference>
<dbReference type="InterPro" id="IPR011711">
    <property type="entry name" value="GntR_C"/>
</dbReference>
<dbReference type="SUPFAM" id="SSF46785">
    <property type="entry name" value="Winged helix' DNA-binding domain"/>
    <property type="match status" value="1"/>
</dbReference>
<evidence type="ECO:0000313" key="5">
    <source>
        <dbReference type="EMBL" id="ANI14688.1"/>
    </source>
</evidence>
<dbReference type="EMBL" id="JARJLR010000415">
    <property type="protein sequence ID" value="MDF3845034.1"/>
    <property type="molecule type" value="Genomic_DNA"/>
</dbReference>
<dbReference type="SUPFAM" id="SSF48008">
    <property type="entry name" value="GntR ligand-binding domain-like"/>
    <property type="match status" value="1"/>
</dbReference>
<keyword evidence="2" id="KW-0238">DNA-binding</keyword>
<dbReference type="SMART" id="SM00345">
    <property type="entry name" value="HTH_GNTR"/>
    <property type="match status" value="1"/>
</dbReference>
<keyword evidence="3" id="KW-0804">Transcription</keyword>
<dbReference type="Gene3D" id="1.10.10.10">
    <property type="entry name" value="Winged helix-like DNA-binding domain superfamily/Winged helix DNA-binding domain"/>
    <property type="match status" value="1"/>
</dbReference>
<evidence type="ECO:0000259" key="4">
    <source>
        <dbReference type="PROSITE" id="PS50949"/>
    </source>
</evidence>
<evidence type="ECO:0000256" key="2">
    <source>
        <dbReference type="ARBA" id="ARBA00023125"/>
    </source>
</evidence>
<dbReference type="InterPro" id="IPR036388">
    <property type="entry name" value="WH-like_DNA-bd_sf"/>
</dbReference>
<accession>A0A127MV88</accession>
<dbReference type="Pfam" id="PF00392">
    <property type="entry name" value="GntR"/>
    <property type="match status" value="1"/>
</dbReference>
<dbReference type="SMART" id="SM00895">
    <property type="entry name" value="FCD"/>
    <property type="match status" value="1"/>
</dbReference>
<dbReference type="GO" id="GO:0003700">
    <property type="term" value="F:DNA-binding transcription factor activity"/>
    <property type="evidence" value="ECO:0007669"/>
    <property type="project" value="InterPro"/>
</dbReference>
<dbReference type="RefSeq" id="WP_043272022.1">
    <property type="nucleotide sequence ID" value="NZ_BDGS01000001.1"/>
</dbReference>
<organism evidence="5 7">
    <name type="scientific">Pseudomonas citronellolis</name>
    <dbReference type="NCBI Taxonomy" id="53408"/>
    <lineage>
        <taxon>Bacteria</taxon>
        <taxon>Pseudomonadati</taxon>
        <taxon>Pseudomonadota</taxon>
        <taxon>Gammaproteobacteria</taxon>
        <taxon>Pseudomonadales</taxon>
        <taxon>Pseudomonadaceae</taxon>
        <taxon>Pseudomonas</taxon>
    </lineage>
</organism>
<protein>
    <submittedName>
        <fullName evidence="6">FCD domain-containing protein</fullName>
    </submittedName>
    <submittedName>
        <fullName evidence="5">GntR family transcriptional regulator</fullName>
    </submittedName>
</protein>
<name>A0A127MV88_9PSED</name>
<dbReference type="Gene3D" id="1.20.120.530">
    <property type="entry name" value="GntR ligand-binding domain-like"/>
    <property type="match status" value="1"/>
</dbReference>
<dbReference type="PANTHER" id="PTHR43537">
    <property type="entry name" value="TRANSCRIPTIONAL REGULATOR, GNTR FAMILY"/>
    <property type="match status" value="1"/>
</dbReference>
<dbReference type="EMBL" id="CP015878">
    <property type="protein sequence ID" value="ANI14688.1"/>
    <property type="molecule type" value="Genomic_DNA"/>
</dbReference>
<keyword evidence="1" id="KW-0805">Transcription regulation</keyword>
<evidence type="ECO:0000256" key="3">
    <source>
        <dbReference type="ARBA" id="ARBA00023163"/>
    </source>
</evidence>
<dbReference type="GeneID" id="72996788"/>
<reference evidence="6" key="2">
    <citation type="submission" date="2023-03" db="EMBL/GenBank/DDBJ databases">
        <title>Draft assemblies of triclosan tolerant bacteria isolated from returned activated sludge.</title>
        <authorList>
            <person name="Van Hamelsveld S."/>
        </authorList>
    </citation>
    <scope>NUCLEOTIDE SEQUENCE</scope>
    <source>
        <strain evidence="6">GW210015_S63</strain>
    </source>
</reference>
<dbReference type="AlphaFoldDB" id="A0A127MV88"/>
<reference evidence="5 7" key="1">
    <citation type="submission" date="2016-05" db="EMBL/GenBank/DDBJ databases">
        <title>Genome Sequence of Pseudomonas citronellolis Strain SJTE-3, an Estrogens and Persistent Organic Pollutants degradation strain.</title>
        <authorList>
            <person name="Liang R."/>
        </authorList>
    </citation>
    <scope>NUCLEOTIDE SEQUENCE [LARGE SCALE GENOMIC DNA]</scope>
    <source>
        <strain evidence="5 7">SJTE-3</strain>
    </source>
</reference>
<sequence length="234" mass="26649">MNRAERWAQQPEVSEKRTMASQLEARVREDIINGRLAPGSRLRLKELAEHYDAGVIPLREALSRLAASGFVSAEDQKGFSVGRISAEEIRDITHTRLLIECQALAESIRNGDLEWESRLIAAHHRLDRLPIVEGPERLMKPEWENAHEAFHEALIANCRSPWLRRLSHMLRDQTARYRMLSVHYNDSASRDVPGEHRELLDAALARDVDKACALLAQHYETTTRSVLAHEALKG</sequence>
<dbReference type="Proteomes" id="UP001220662">
    <property type="component" value="Unassembled WGS sequence"/>
</dbReference>
<proteinExistence type="predicted"/>
<dbReference type="InterPro" id="IPR008920">
    <property type="entry name" value="TF_FadR/GntR_C"/>
</dbReference>
<evidence type="ECO:0000313" key="6">
    <source>
        <dbReference type="EMBL" id="MDF3845034.1"/>
    </source>
</evidence>
<feature type="domain" description="HTH gntR-type" evidence="4">
    <location>
        <begin position="17"/>
        <end position="84"/>
    </location>
</feature>
<dbReference type="STRING" id="53408.A9C11_12130"/>
<dbReference type="Proteomes" id="UP000077748">
    <property type="component" value="Chromosome"/>
</dbReference>
<dbReference type="Pfam" id="PF07729">
    <property type="entry name" value="FCD"/>
    <property type="match status" value="1"/>
</dbReference>
<dbReference type="KEGG" id="pcq:PcP3B5_37340"/>
<dbReference type="PROSITE" id="PS50949">
    <property type="entry name" value="HTH_GNTR"/>
    <property type="match status" value="1"/>
</dbReference>
<evidence type="ECO:0000256" key="1">
    <source>
        <dbReference type="ARBA" id="ARBA00023015"/>
    </source>
</evidence>
<dbReference type="InterPro" id="IPR036390">
    <property type="entry name" value="WH_DNA-bd_sf"/>
</dbReference>
<evidence type="ECO:0000313" key="7">
    <source>
        <dbReference type="Proteomes" id="UP000077748"/>
    </source>
</evidence>
<gene>
    <name evidence="5" type="ORF">A9C11_12130</name>
    <name evidence="6" type="ORF">P3W55_25275</name>
</gene>
<dbReference type="InterPro" id="IPR000524">
    <property type="entry name" value="Tscrpt_reg_HTH_GntR"/>
</dbReference>